<dbReference type="AlphaFoldDB" id="A0A1W0WV22"/>
<accession>A0A1W0WV22</accession>
<dbReference type="CDD" id="cd00866">
    <property type="entry name" value="PEBP_euk"/>
    <property type="match status" value="1"/>
</dbReference>
<dbReference type="Proteomes" id="UP000192578">
    <property type="component" value="Unassembled WGS sequence"/>
</dbReference>
<dbReference type="SUPFAM" id="SSF49777">
    <property type="entry name" value="PEBP-like"/>
    <property type="match status" value="1"/>
</dbReference>
<reference evidence="2" key="1">
    <citation type="submission" date="2017-01" db="EMBL/GenBank/DDBJ databases">
        <title>Comparative genomics of anhydrobiosis in the tardigrade Hypsibius dujardini.</title>
        <authorList>
            <person name="Yoshida Y."/>
            <person name="Koutsovoulos G."/>
            <person name="Laetsch D."/>
            <person name="Stevens L."/>
            <person name="Kumar S."/>
            <person name="Horikawa D."/>
            <person name="Ishino K."/>
            <person name="Komine S."/>
            <person name="Tomita M."/>
            <person name="Blaxter M."/>
            <person name="Arakawa K."/>
        </authorList>
    </citation>
    <scope>NUCLEOTIDE SEQUENCE [LARGE SCALE GENOMIC DNA]</scope>
    <source>
        <strain evidence="2">Z151</strain>
    </source>
</reference>
<dbReference type="PANTHER" id="PTHR11362">
    <property type="entry name" value="PHOSPHATIDYLETHANOLAMINE-BINDING PROTEIN"/>
    <property type="match status" value="1"/>
</dbReference>
<dbReference type="InterPro" id="IPR035810">
    <property type="entry name" value="PEBP_euk"/>
</dbReference>
<dbReference type="OrthoDB" id="2506647at2759"/>
<name>A0A1W0WV22_HYPEX</name>
<organism evidence="1 2">
    <name type="scientific">Hypsibius exemplaris</name>
    <name type="common">Freshwater tardigrade</name>
    <dbReference type="NCBI Taxonomy" id="2072580"/>
    <lineage>
        <taxon>Eukaryota</taxon>
        <taxon>Metazoa</taxon>
        <taxon>Ecdysozoa</taxon>
        <taxon>Tardigrada</taxon>
        <taxon>Eutardigrada</taxon>
        <taxon>Parachela</taxon>
        <taxon>Hypsibioidea</taxon>
        <taxon>Hypsibiidae</taxon>
        <taxon>Hypsibius</taxon>
    </lineage>
</organism>
<evidence type="ECO:0000313" key="2">
    <source>
        <dbReference type="Proteomes" id="UP000192578"/>
    </source>
</evidence>
<proteinExistence type="predicted"/>
<dbReference type="Pfam" id="PF01161">
    <property type="entry name" value="PBP"/>
    <property type="match status" value="1"/>
</dbReference>
<keyword evidence="2" id="KW-1185">Reference proteome</keyword>
<gene>
    <name evidence="1" type="ORF">BV898_07048</name>
</gene>
<dbReference type="EMBL" id="MTYJ01000044">
    <property type="protein sequence ID" value="OQV18993.1"/>
    <property type="molecule type" value="Genomic_DNA"/>
</dbReference>
<evidence type="ECO:0000313" key="1">
    <source>
        <dbReference type="EMBL" id="OQV18993.1"/>
    </source>
</evidence>
<dbReference type="Gene3D" id="3.90.280.10">
    <property type="entry name" value="PEBP-like"/>
    <property type="match status" value="1"/>
</dbReference>
<dbReference type="PANTHER" id="PTHR11362:SF147">
    <property type="entry name" value="PHOSPHATIDYLETHANOLAMINE BINDING PROTEIN"/>
    <property type="match status" value="1"/>
</dbReference>
<protein>
    <submittedName>
        <fullName evidence="1">OV-16 antigen</fullName>
    </submittedName>
</protein>
<sequence length="201" mass="22021">MAESKFKEHGLIPLVANTAPDGVLQVKFPSGVEASLGNELTPRQVKDKPDVTWTADEKELYTLCMTDPDTPGGIANPGTKNTGWKHFLVVNIPGNKVGQGDVMADYVECGPLKDTGNHRYVFLLYKQPGKITPEGCPSSSLQIRGRRKFTVQAFAEKHSLGEPVAGNFFLAAYDDYVPEKQKKFYTVGNIFTYFTGGSVSK</sequence>
<comment type="caution">
    <text evidence="1">The sequence shown here is derived from an EMBL/GenBank/DDBJ whole genome shotgun (WGS) entry which is preliminary data.</text>
</comment>
<dbReference type="InterPro" id="IPR036610">
    <property type="entry name" value="PEBP-like_sf"/>
</dbReference>
<dbReference type="InterPro" id="IPR008914">
    <property type="entry name" value="PEBP"/>
</dbReference>